<protein>
    <recommendedName>
        <fullName evidence="3">Antitoxin</fullName>
    </recommendedName>
</protein>
<dbReference type="EMBL" id="QBML01000003">
    <property type="protein sequence ID" value="PZO44158.1"/>
    <property type="molecule type" value="Genomic_DNA"/>
</dbReference>
<evidence type="ECO:0000313" key="2">
    <source>
        <dbReference type="Proteomes" id="UP000249467"/>
    </source>
</evidence>
<proteinExistence type="predicted"/>
<gene>
    <name evidence="1" type="ORF">DCF19_02845</name>
</gene>
<evidence type="ECO:0008006" key="3">
    <source>
        <dbReference type="Google" id="ProtNLM"/>
    </source>
</evidence>
<name>A0A2W4YMF6_9CYAN</name>
<organism evidence="1 2">
    <name type="scientific">Pseudanabaena frigida</name>
    <dbReference type="NCBI Taxonomy" id="945775"/>
    <lineage>
        <taxon>Bacteria</taxon>
        <taxon>Bacillati</taxon>
        <taxon>Cyanobacteriota</taxon>
        <taxon>Cyanophyceae</taxon>
        <taxon>Pseudanabaenales</taxon>
        <taxon>Pseudanabaenaceae</taxon>
        <taxon>Pseudanabaena</taxon>
    </lineage>
</organism>
<sequence>MINNLTSEEEDIIASYERDEWQSINNLQEEMHSYRQAAAAWMKKHHTISLTLPEQEFEQFQQKALSKGVSSQTVLMNLIRQFIAS</sequence>
<accession>A0A2W4YMF6</accession>
<reference evidence="1 2" key="1">
    <citation type="submission" date="2018-04" db="EMBL/GenBank/DDBJ databases">
        <authorList>
            <person name="Go L.Y."/>
            <person name="Mitchell J.A."/>
        </authorList>
    </citation>
    <scope>NUCLEOTIDE SEQUENCE [LARGE SCALE GENOMIC DNA]</scope>
    <source>
        <strain evidence="1">ULC066bin1</strain>
    </source>
</reference>
<reference evidence="1 2" key="2">
    <citation type="submission" date="2018-06" db="EMBL/GenBank/DDBJ databases">
        <title>Metagenomic assembly of (sub)arctic Cyanobacteria and their associated microbiome from non-axenic cultures.</title>
        <authorList>
            <person name="Baurain D."/>
        </authorList>
    </citation>
    <scope>NUCLEOTIDE SEQUENCE [LARGE SCALE GENOMIC DNA]</scope>
    <source>
        <strain evidence="1">ULC066bin1</strain>
    </source>
</reference>
<dbReference type="Proteomes" id="UP000249467">
    <property type="component" value="Unassembled WGS sequence"/>
</dbReference>
<comment type="caution">
    <text evidence="1">The sequence shown here is derived from an EMBL/GenBank/DDBJ whole genome shotgun (WGS) entry which is preliminary data.</text>
</comment>
<evidence type="ECO:0000313" key="1">
    <source>
        <dbReference type="EMBL" id="PZO44158.1"/>
    </source>
</evidence>
<dbReference type="AlphaFoldDB" id="A0A2W4YMF6"/>